<keyword evidence="7" id="KW-0645">Protease</keyword>
<dbReference type="InterPro" id="IPR019533">
    <property type="entry name" value="Peptidase_S26"/>
</dbReference>
<feature type="active site" evidence="6">
    <location>
        <position position="55"/>
    </location>
</feature>
<feature type="domain" description="Peptidase S26" evidence="8">
    <location>
        <begin position="25"/>
        <end position="163"/>
    </location>
</feature>
<reference evidence="9" key="1">
    <citation type="journal article" date="2020" name="mSystems">
        <title>Genome- and Community-Level Interaction Insights into Carbon Utilization and Element Cycling Functions of Hydrothermarchaeota in Hydrothermal Sediment.</title>
        <authorList>
            <person name="Zhou Z."/>
            <person name="Liu Y."/>
            <person name="Xu W."/>
            <person name="Pan J."/>
            <person name="Luo Z.H."/>
            <person name="Li M."/>
        </authorList>
    </citation>
    <scope>NUCLEOTIDE SEQUENCE [LARGE SCALE GENOMIC DNA]</scope>
    <source>
        <strain evidence="9">SpSt-143</strain>
    </source>
</reference>
<proteinExistence type="inferred from homology"/>
<keyword evidence="7" id="KW-0472">Membrane</keyword>
<dbReference type="GO" id="GO:0006465">
    <property type="term" value="P:signal peptide processing"/>
    <property type="evidence" value="ECO:0007669"/>
    <property type="project" value="InterPro"/>
</dbReference>
<keyword evidence="7" id="KW-1133">Transmembrane helix</keyword>
<keyword evidence="7" id="KW-0812">Transmembrane</keyword>
<dbReference type="EMBL" id="DSGB01000002">
    <property type="protein sequence ID" value="HER95287.1"/>
    <property type="molecule type" value="Genomic_DNA"/>
</dbReference>
<dbReference type="PROSITE" id="PS00761">
    <property type="entry name" value="SPASE_I_3"/>
    <property type="match status" value="1"/>
</dbReference>
<evidence type="ECO:0000256" key="1">
    <source>
        <dbReference type="ARBA" id="ARBA00000677"/>
    </source>
</evidence>
<evidence type="ECO:0000256" key="5">
    <source>
        <dbReference type="ARBA" id="ARBA00022801"/>
    </source>
</evidence>
<protein>
    <recommendedName>
        <fullName evidence="4 7">Signal peptidase I</fullName>
        <ecNumber evidence="3 7">3.4.21.89</ecNumber>
    </recommendedName>
</protein>
<dbReference type="EC" id="3.4.21.89" evidence="3 7"/>
<comment type="subcellular location">
    <subcellularLocation>
        <location evidence="7">Membrane</location>
        <topology evidence="7">Single-pass type II membrane protein</topology>
    </subcellularLocation>
</comment>
<evidence type="ECO:0000313" key="9">
    <source>
        <dbReference type="EMBL" id="HER95287.1"/>
    </source>
</evidence>
<dbReference type="PRINTS" id="PR00727">
    <property type="entry name" value="LEADERPTASE"/>
</dbReference>
<evidence type="ECO:0000256" key="4">
    <source>
        <dbReference type="ARBA" id="ARBA00019232"/>
    </source>
</evidence>
<dbReference type="Gene3D" id="2.10.109.10">
    <property type="entry name" value="Umud Fragment, subunit A"/>
    <property type="match status" value="1"/>
</dbReference>
<comment type="similarity">
    <text evidence="2 7">Belongs to the peptidase S26 family.</text>
</comment>
<organism evidence="9">
    <name type="scientific">Rhodothermus marinus</name>
    <name type="common">Rhodothermus obamensis</name>
    <dbReference type="NCBI Taxonomy" id="29549"/>
    <lineage>
        <taxon>Bacteria</taxon>
        <taxon>Pseudomonadati</taxon>
        <taxon>Rhodothermota</taxon>
        <taxon>Rhodothermia</taxon>
        <taxon>Rhodothermales</taxon>
        <taxon>Rhodothermaceae</taxon>
        <taxon>Rhodothermus</taxon>
    </lineage>
</organism>
<comment type="caution">
    <text evidence="9">The sequence shown here is derived from an EMBL/GenBank/DDBJ whole genome shotgun (WGS) entry which is preliminary data.</text>
</comment>
<dbReference type="GO" id="GO:0004252">
    <property type="term" value="F:serine-type endopeptidase activity"/>
    <property type="evidence" value="ECO:0007669"/>
    <property type="project" value="InterPro"/>
</dbReference>
<feature type="active site" evidence="6">
    <location>
        <position position="131"/>
    </location>
</feature>
<dbReference type="InterPro" id="IPR019758">
    <property type="entry name" value="Pept_S26A_signal_pept_1_CS"/>
</dbReference>
<dbReference type="InterPro" id="IPR036286">
    <property type="entry name" value="LexA/Signal_pep-like_sf"/>
</dbReference>
<gene>
    <name evidence="9" type="primary">lepB</name>
    <name evidence="9" type="ORF">ENO59_02010</name>
</gene>
<dbReference type="CDD" id="cd06530">
    <property type="entry name" value="S26_SPase_I"/>
    <property type="match status" value="2"/>
</dbReference>
<feature type="domain" description="Peptidase S26" evidence="8">
    <location>
        <begin position="296"/>
        <end position="334"/>
    </location>
</feature>
<sequence length="353" mass="40379">MAQEVFVARERETVAEGARWRRRGRDWLVALLLATGLALLIRLLALEAYRIPSASMEQTLQAGDFVLVSKLHYGARLPLSLGLPFSAWYIPGIRLPYFRLPGFTHIQRGDVIVFNYPVETGPVDRKTHYIKRVVGLPGDTLWIHDKIVYVNRIPIAAPEQAQQRWLLQLRTGTELSLDSLEAAGARNISRSAFHAGLFFFDATMAAARTIAQRPEVEMLRPYTTAALLSGEAAQLARQQEDFGPYYIPGRGDTLWLSPRTWPFYRELLTRFENHQVYPLPNGLFMIDGQPGRFCIIQQDYYFVLGDNRDNSLDSRAWGLVPADHVVGKALLVYFSWDAEQHRPRWERLFLPVR</sequence>
<dbReference type="PROSITE" id="PS00760">
    <property type="entry name" value="SPASE_I_2"/>
    <property type="match status" value="1"/>
</dbReference>
<evidence type="ECO:0000256" key="2">
    <source>
        <dbReference type="ARBA" id="ARBA00009370"/>
    </source>
</evidence>
<name>A0A7V2F5P8_RHOMR</name>
<evidence type="ECO:0000256" key="6">
    <source>
        <dbReference type="PIRSR" id="PIRSR600223-1"/>
    </source>
</evidence>
<accession>A0A7V2F5P8</accession>
<evidence type="ECO:0000256" key="3">
    <source>
        <dbReference type="ARBA" id="ARBA00013208"/>
    </source>
</evidence>
<dbReference type="InterPro" id="IPR000223">
    <property type="entry name" value="Pept_S26A_signal_pept_1"/>
</dbReference>
<evidence type="ECO:0000256" key="7">
    <source>
        <dbReference type="RuleBase" id="RU362042"/>
    </source>
</evidence>
<keyword evidence="5 7" id="KW-0378">Hydrolase</keyword>
<dbReference type="PANTHER" id="PTHR43390">
    <property type="entry name" value="SIGNAL PEPTIDASE I"/>
    <property type="match status" value="1"/>
</dbReference>
<dbReference type="InterPro" id="IPR019757">
    <property type="entry name" value="Pept_S26A_signal_pept_1_Lys-AS"/>
</dbReference>
<evidence type="ECO:0000259" key="8">
    <source>
        <dbReference type="Pfam" id="PF10502"/>
    </source>
</evidence>
<dbReference type="SUPFAM" id="SSF51306">
    <property type="entry name" value="LexA/Signal peptidase"/>
    <property type="match status" value="2"/>
</dbReference>
<dbReference type="PANTHER" id="PTHR43390:SF1">
    <property type="entry name" value="CHLOROPLAST PROCESSING PEPTIDASE"/>
    <property type="match status" value="1"/>
</dbReference>
<dbReference type="GO" id="GO:0016020">
    <property type="term" value="C:membrane"/>
    <property type="evidence" value="ECO:0007669"/>
    <property type="project" value="UniProtKB-SubCell"/>
</dbReference>
<dbReference type="NCBIfam" id="TIGR02227">
    <property type="entry name" value="sigpep_I_bact"/>
    <property type="match status" value="1"/>
</dbReference>
<comment type="catalytic activity">
    <reaction evidence="1 7">
        <text>Cleavage of hydrophobic, N-terminal signal or leader sequences from secreted and periplasmic proteins.</text>
        <dbReference type="EC" id="3.4.21.89"/>
    </reaction>
</comment>
<feature type="transmembrane region" description="Helical" evidence="7">
    <location>
        <begin position="27"/>
        <end position="46"/>
    </location>
</feature>
<dbReference type="AlphaFoldDB" id="A0A7V2F5P8"/>
<dbReference type="GO" id="GO:0009003">
    <property type="term" value="F:signal peptidase activity"/>
    <property type="evidence" value="ECO:0007669"/>
    <property type="project" value="UniProtKB-EC"/>
</dbReference>
<dbReference type="Pfam" id="PF10502">
    <property type="entry name" value="Peptidase_S26"/>
    <property type="match status" value="2"/>
</dbReference>